<evidence type="ECO:0000313" key="3">
    <source>
        <dbReference type="Proteomes" id="UP000037035"/>
    </source>
</evidence>
<reference evidence="2 3" key="1">
    <citation type="submission" date="2015-08" db="EMBL/GenBank/DDBJ databases">
        <title>Next Generation Sequencing and Analysis of the Genome of Puccinia sorghi L Schw, the Causal Agent of Maize Common Rust.</title>
        <authorList>
            <person name="Rochi L."/>
            <person name="Burguener G."/>
            <person name="Darino M."/>
            <person name="Turjanski A."/>
            <person name="Kreff E."/>
            <person name="Dieguez M.J."/>
            <person name="Sacco F."/>
        </authorList>
    </citation>
    <scope>NUCLEOTIDE SEQUENCE [LARGE SCALE GENOMIC DNA]</scope>
    <source>
        <strain evidence="2 3">RO10H11247</strain>
    </source>
</reference>
<feature type="region of interest" description="Disordered" evidence="1">
    <location>
        <begin position="1"/>
        <end position="60"/>
    </location>
</feature>
<dbReference type="AlphaFoldDB" id="A0A0L6UEZ3"/>
<dbReference type="Proteomes" id="UP000037035">
    <property type="component" value="Unassembled WGS sequence"/>
</dbReference>
<proteinExistence type="predicted"/>
<evidence type="ECO:0000256" key="1">
    <source>
        <dbReference type="SAM" id="MobiDB-lite"/>
    </source>
</evidence>
<dbReference type="OrthoDB" id="1728030at2759"/>
<feature type="compositionally biased region" description="Basic and acidic residues" evidence="1">
    <location>
        <begin position="1"/>
        <end position="13"/>
    </location>
</feature>
<feature type="compositionally biased region" description="Basic residues" evidence="1">
    <location>
        <begin position="23"/>
        <end position="34"/>
    </location>
</feature>
<name>A0A0L6UEZ3_9BASI</name>
<dbReference type="EMBL" id="LAVV01012294">
    <property type="protein sequence ID" value="KNZ46822.1"/>
    <property type="molecule type" value="Genomic_DNA"/>
</dbReference>
<evidence type="ECO:0000313" key="2">
    <source>
        <dbReference type="EMBL" id="KNZ46822.1"/>
    </source>
</evidence>
<protein>
    <submittedName>
        <fullName evidence="2">Uncharacterized protein</fullName>
    </submittedName>
</protein>
<feature type="compositionally biased region" description="Polar residues" evidence="1">
    <location>
        <begin position="46"/>
        <end position="60"/>
    </location>
</feature>
<organism evidence="2 3">
    <name type="scientific">Puccinia sorghi</name>
    <dbReference type="NCBI Taxonomy" id="27349"/>
    <lineage>
        <taxon>Eukaryota</taxon>
        <taxon>Fungi</taxon>
        <taxon>Dikarya</taxon>
        <taxon>Basidiomycota</taxon>
        <taxon>Pucciniomycotina</taxon>
        <taxon>Pucciniomycetes</taxon>
        <taxon>Pucciniales</taxon>
        <taxon>Pucciniaceae</taxon>
        <taxon>Puccinia</taxon>
    </lineage>
</organism>
<keyword evidence="3" id="KW-1185">Reference proteome</keyword>
<sequence>MGLTKPMEKKSEDQSDSAATLIHKSKKGKNKGKHGPYCAPGKHNPEATSHNADHLNGSQPTTQLIEVNDGNKSEVSLLLNEAASKPTVLESGATHHLINNPDTFMPTAESNIKIATGGQQLSQRYRRWCS</sequence>
<gene>
    <name evidence="2" type="ORF">VP01_691g1</name>
</gene>
<comment type="caution">
    <text evidence="2">The sequence shown here is derived from an EMBL/GenBank/DDBJ whole genome shotgun (WGS) entry which is preliminary data.</text>
</comment>
<dbReference type="VEuPathDB" id="FungiDB:VP01_691g1"/>
<accession>A0A0L6UEZ3</accession>